<reference evidence="3 4" key="1">
    <citation type="submission" date="2018-06" db="EMBL/GenBank/DDBJ databases">
        <title>Lujinxingia sediminis gen. nov. sp. nov., a new facultative anaerobic member of the class Deltaproteobacteria, and proposal of Lujinxingaceae fam. nov.</title>
        <authorList>
            <person name="Guo L.-Y."/>
            <person name="Li C.-M."/>
            <person name="Wang S."/>
            <person name="Du Z.-J."/>
        </authorList>
    </citation>
    <scope>NUCLEOTIDE SEQUENCE [LARGE SCALE GENOMIC DNA]</scope>
    <source>
        <strain evidence="3 4">FA350</strain>
    </source>
</reference>
<dbReference type="NCBIfam" id="NF012200">
    <property type="entry name" value="choice_anch_D"/>
    <property type="match status" value="2"/>
</dbReference>
<dbReference type="EMBL" id="CP030032">
    <property type="protein sequence ID" value="AWV89826.1"/>
    <property type="molecule type" value="Genomic_DNA"/>
</dbReference>
<dbReference type="KEGG" id="bsed:DN745_10935"/>
<feature type="signal peptide" evidence="2">
    <location>
        <begin position="1"/>
        <end position="31"/>
    </location>
</feature>
<accession>A0A2Z4FM45</accession>
<proteinExistence type="predicted"/>
<evidence type="ECO:0000256" key="2">
    <source>
        <dbReference type="SAM" id="SignalP"/>
    </source>
</evidence>
<keyword evidence="4" id="KW-1185">Reference proteome</keyword>
<evidence type="ECO:0000313" key="3">
    <source>
        <dbReference type="EMBL" id="AWV89826.1"/>
    </source>
</evidence>
<name>A0A2Z4FM45_9DELT</name>
<keyword evidence="2" id="KW-0732">Signal</keyword>
<feature type="chain" id="PRO_5016395000" description="Abnormal spindle-like microcephaly-associated protein ASH domain-containing protein" evidence="2">
    <location>
        <begin position="32"/>
        <end position="675"/>
    </location>
</feature>
<dbReference type="Gene3D" id="2.60.40.10">
    <property type="entry name" value="Immunoglobulins"/>
    <property type="match status" value="4"/>
</dbReference>
<dbReference type="Proteomes" id="UP000249799">
    <property type="component" value="Chromosome"/>
</dbReference>
<gene>
    <name evidence="3" type="ORF">DN745_10935</name>
</gene>
<evidence type="ECO:0000313" key="4">
    <source>
        <dbReference type="Proteomes" id="UP000249799"/>
    </source>
</evidence>
<evidence type="ECO:0000256" key="1">
    <source>
        <dbReference type="SAM" id="MobiDB-lite"/>
    </source>
</evidence>
<evidence type="ECO:0008006" key="5">
    <source>
        <dbReference type="Google" id="ProtNLM"/>
    </source>
</evidence>
<feature type="region of interest" description="Disordered" evidence="1">
    <location>
        <begin position="37"/>
        <end position="56"/>
    </location>
</feature>
<dbReference type="InterPro" id="IPR013783">
    <property type="entry name" value="Ig-like_fold"/>
</dbReference>
<dbReference type="OrthoDB" id="5479562at2"/>
<sequence>MQKRRNSMALLERRSTILIGLLLALSLGFTAGCSDDDTSSDGGGGGSIGSKKLGQVSATPNPITFETVALGEETSVNVMISNTGESTLRISNIALKEDVGAPPRDMEQEFFKDGEGWGEQTLNLEPGVTHIVRVRYKPVNQNPDTGAVLIESNDPSNPQYVIPVSTQGLAPKIFSPATVSFPRVTPPGPGSSGDGPWRGAWKMTQVQNTGEAPLSISEIKVKGNNSRFDFSIPQPTAEEIAEGLAPDPDNDTKQWPASLAPTESFDVRVWFAPDTNNPENDELVFKSDDPTSPEYSVNLIGNSGSPCIEVSPVGEVDFALSSIGNVSQKTVTITNCSPSSKLKLQDIEITDDGGGVFAIKDGSLPAGLPAEEFVLDEGGRANFVVTFSPTQEAAYTGMVRIKSNDPSQSTLNLPLNGRGTNNACPTAVATAKVTPGGRAGTNIQALPLETIQFDGTGSSDPDGAIQRYEWTILSAPAASSSRILPTGDSSPTMFMDINGEYKVELKVYDDQNTVSCGEPAIVTILVNSETDIHIQLTWTSNGVADNDVDLHYLHPNGNRWAINANGWDCHWNNKTPNWNVPGGNPTLDIDDLNGPGPENISHSNLENVTYKIGVHYYSDHGNGPAYASIEVRNRGILTFAARDKMLHNDQFWLVGLLNGRSRTVAAVDQVTAGYP</sequence>
<dbReference type="PROSITE" id="PS51257">
    <property type="entry name" value="PROKAR_LIPOPROTEIN"/>
    <property type="match status" value="1"/>
</dbReference>
<protein>
    <recommendedName>
        <fullName evidence="5">Abnormal spindle-like microcephaly-associated protein ASH domain-containing protein</fullName>
    </recommendedName>
</protein>
<organism evidence="3 4">
    <name type="scientific">Bradymonas sediminis</name>
    <dbReference type="NCBI Taxonomy" id="1548548"/>
    <lineage>
        <taxon>Bacteria</taxon>
        <taxon>Deltaproteobacteria</taxon>
        <taxon>Bradymonadales</taxon>
        <taxon>Bradymonadaceae</taxon>
        <taxon>Bradymonas</taxon>
    </lineage>
</organism>
<dbReference type="AlphaFoldDB" id="A0A2Z4FM45"/>